<dbReference type="EMBL" id="LN856729">
    <property type="protein sequence ID" value="CDP92114.1"/>
    <property type="molecule type" value="Genomic_DNA"/>
</dbReference>
<dbReference type="AlphaFoldDB" id="A0A0J9XNN8"/>
<proteinExistence type="predicted"/>
<name>A0A0J9XNN8_BRUMA</name>
<sequence>MKYFIEILNLIAFRCRAVCMEHFVLTTTRRKSKELEIQKQIKKYSNDVKLTG</sequence>
<reference evidence="1" key="1">
    <citation type="journal article" date="2007" name="Science">
        <title>Draft genome of the filarial nematode parasite Brugia malayi.</title>
        <authorList>
            <person name="Ghedin E."/>
            <person name="Wang S."/>
            <person name="Spiro D."/>
            <person name="Caler E."/>
            <person name="Zhao Q."/>
            <person name="Crabtree J."/>
            <person name="Allen J.E."/>
            <person name="Delcher A.L."/>
            <person name="Guiliano D.B."/>
            <person name="Miranda-Saavedra D."/>
            <person name="Angiuoli S.V."/>
            <person name="Creasy T."/>
            <person name="Amedeo P."/>
            <person name="Haas B."/>
            <person name="El-Sayed N.M."/>
            <person name="Wortman J.R."/>
            <person name="Feldblyum T."/>
            <person name="Tallon L."/>
            <person name="Schatz M."/>
            <person name="Shumway M."/>
            <person name="Koo H."/>
            <person name="Salzberg S.L."/>
            <person name="Schobel S."/>
            <person name="Pertea M."/>
            <person name="Pop M."/>
            <person name="White O."/>
            <person name="Barton G.J."/>
            <person name="Carlow C.K."/>
            <person name="Crawford M.J."/>
            <person name="Daub J."/>
            <person name="Dimmic M.W."/>
            <person name="Estes C.F."/>
            <person name="Foster J.M."/>
            <person name="Ganatra M."/>
            <person name="Gregory W.F."/>
            <person name="Johnson N.M."/>
            <person name="Jin J."/>
            <person name="Komuniecki R."/>
            <person name="Korf I."/>
            <person name="Kumar S."/>
            <person name="Laney S."/>
            <person name="Li B.W."/>
            <person name="Li W."/>
            <person name="Lindblom T.H."/>
            <person name="Lustigman S."/>
            <person name="Ma D."/>
            <person name="Maina C.V."/>
            <person name="Martin D.M."/>
            <person name="McCarter J.P."/>
            <person name="McReynolds L."/>
            <person name="Mitreva M."/>
            <person name="Nutman T.B."/>
            <person name="Parkinson J."/>
            <person name="Peregrin-Alvarez J.M."/>
            <person name="Poole C."/>
            <person name="Ren Q."/>
            <person name="Saunders L."/>
            <person name="Sluder A.E."/>
            <person name="Smith K."/>
            <person name="Stanke M."/>
            <person name="Unnasch T.R."/>
            <person name="Ware J."/>
            <person name="Wei A.D."/>
            <person name="Weil G."/>
            <person name="Williams D.J."/>
            <person name="Zhang Y."/>
            <person name="Williams S.A."/>
            <person name="Fraser-Liggett C."/>
            <person name="Slatko B."/>
            <person name="Blaxter M.L."/>
            <person name="Scott A.L."/>
        </authorList>
    </citation>
    <scope>NUCLEOTIDE SEQUENCE</scope>
    <source>
        <strain evidence="1">FR3</strain>
    </source>
</reference>
<protein>
    <submittedName>
        <fullName evidence="1">Bm13039</fullName>
    </submittedName>
</protein>
<organism evidence="1">
    <name type="scientific">Brugia malayi</name>
    <name type="common">Filarial nematode worm</name>
    <dbReference type="NCBI Taxonomy" id="6279"/>
    <lineage>
        <taxon>Eukaryota</taxon>
        <taxon>Metazoa</taxon>
        <taxon>Ecdysozoa</taxon>
        <taxon>Nematoda</taxon>
        <taxon>Chromadorea</taxon>
        <taxon>Rhabditida</taxon>
        <taxon>Spirurina</taxon>
        <taxon>Spiruromorpha</taxon>
        <taxon>Filarioidea</taxon>
        <taxon>Onchocercidae</taxon>
        <taxon>Brugia</taxon>
    </lineage>
</organism>
<evidence type="ECO:0000313" key="1">
    <source>
        <dbReference type="EMBL" id="CDP92114.1"/>
    </source>
</evidence>
<gene>
    <name evidence="1" type="primary">Bm13039</name>
    <name evidence="1" type="ORF">BM_Bm13039</name>
</gene>
<accession>A0A0J9XNN8</accession>
<reference evidence="1" key="2">
    <citation type="submission" date="2012-12" db="EMBL/GenBank/DDBJ databases">
        <authorList>
            <person name="Gao Y.W."/>
            <person name="Fan S.T."/>
            <person name="Sun H.T."/>
            <person name="Wang Z."/>
            <person name="Gao X.L."/>
            <person name="Li Y.G."/>
            <person name="Wang T.C."/>
            <person name="Zhang K."/>
            <person name="Xu W.W."/>
            <person name="Yu Z.J."/>
            <person name="Xia X.Z."/>
        </authorList>
    </citation>
    <scope>NUCLEOTIDE SEQUENCE</scope>
    <source>
        <strain evidence="1">FR3</strain>
    </source>
</reference>